<protein>
    <recommendedName>
        <fullName evidence="3">Protein kilB</fullName>
    </recommendedName>
</protein>
<dbReference type="EMBL" id="JAVREL010000034">
    <property type="protein sequence ID" value="MDT0347542.1"/>
    <property type="molecule type" value="Genomic_DNA"/>
</dbReference>
<comment type="caution">
    <text evidence="1">The sequence shown here is derived from an EMBL/GenBank/DDBJ whole genome shotgun (WGS) entry which is preliminary data.</text>
</comment>
<evidence type="ECO:0000313" key="1">
    <source>
        <dbReference type="EMBL" id="MDT0347542.1"/>
    </source>
</evidence>
<proteinExistence type="predicted"/>
<evidence type="ECO:0000313" key="2">
    <source>
        <dbReference type="Proteomes" id="UP001183246"/>
    </source>
</evidence>
<reference evidence="2" key="1">
    <citation type="submission" date="2023-07" db="EMBL/GenBank/DDBJ databases">
        <title>30 novel species of actinomycetes from the DSMZ collection.</title>
        <authorList>
            <person name="Nouioui I."/>
        </authorList>
    </citation>
    <scope>NUCLEOTIDE SEQUENCE [LARGE SCALE GENOMIC DNA]</scope>
    <source>
        <strain evidence="2">DSM 44938</strain>
    </source>
</reference>
<name>A0ABU2N0V5_9ACTN</name>
<sequence>MWTTLIAVLGTLGGAVTTGLVQHLADRSRKREHARRDLADAIEGLLAAIVTHREQRWLRVAATREARPDSPEARERRYAARSQVTRARDRLAMTTNDAELLAAAQAAIDTTNALGDIALGTVVDGRFAPEIEQALRDARDVSRQAHTALRELGAARVHA</sequence>
<keyword evidence="2" id="KW-1185">Reference proteome</keyword>
<evidence type="ECO:0008006" key="3">
    <source>
        <dbReference type="Google" id="ProtNLM"/>
    </source>
</evidence>
<organism evidence="1 2">
    <name type="scientific">Streptomyces litchfieldiae</name>
    <dbReference type="NCBI Taxonomy" id="3075543"/>
    <lineage>
        <taxon>Bacteria</taxon>
        <taxon>Bacillati</taxon>
        <taxon>Actinomycetota</taxon>
        <taxon>Actinomycetes</taxon>
        <taxon>Kitasatosporales</taxon>
        <taxon>Streptomycetaceae</taxon>
        <taxon>Streptomyces</taxon>
    </lineage>
</organism>
<gene>
    <name evidence="1" type="ORF">RM590_33985</name>
</gene>
<dbReference type="Proteomes" id="UP001183246">
    <property type="component" value="Unassembled WGS sequence"/>
</dbReference>
<dbReference type="RefSeq" id="WP_311708669.1">
    <property type="nucleotide sequence ID" value="NZ_JAVREL010000034.1"/>
</dbReference>
<accession>A0ABU2N0V5</accession>